<evidence type="ECO:0000259" key="1">
    <source>
        <dbReference type="Pfam" id="PF10908"/>
    </source>
</evidence>
<feature type="domain" description="Tlde1" evidence="1">
    <location>
        <begin position="28"/>
        <end position="152"/>
    </location>
</feature>
<proteinExistence type="predicted"/>
<accession>A0ABV3N5P0</accession>
<dbReference type="EMBL" id="JBFKZN010000011">
    <property type="protein sequence ID" value="MEW5291140.1"/>
    <property type="molecule type" value="Genomic_DNA"/>
</dbReference>
<sequence length="176" mass="19808">MLTMRMVYDDQARKSGQGELLINGVGRFPVLSGRKAHINDPNCEYLADEGSIPVGRYWIVEPPQGGVYTQARRAFLDFLHNTDHSEWFGLYNSQTMDDYAYVNGVKRTGFRLHPLRPDGSGESWGCITLFKVSDFKQIRQALLRTSKVKVPGSRSGLMAYGYVDVMGKADYAKCVN</sequence>
<dbReference type="Pfam" id="PF10908">
    <property type="entry name" value="Tlde1_dom"/>
    <property type="match status" value="1"/>
</dbReference>
<comment type="caution">
    <text evidence="2">The sequence shown here is derived from an EMBL/GenBank/DDBJ whole genome shotgun (WGS) entry which is preliminary data.</text>
</comment>
<evidence type="ECO:0000313" key="2">
    <source>
        <dbReference type="EMBL" id="MEW5291140.1"/>
    </source>
</evidence>
<gene>
    <name evidence="2" type="ORF">ABW286_18465</name>
</gene>
<protein>
    <submittedName>
        <fullName evidence="2">DUF2778 domain-containing protein</fullName>
    </submittedName>
</protein>
<keyword evidence="3" id="KW-1185">Reference proteome</keyword>
<dbReference type="InterPro" id="IPR021225">
    <property type="entry name" value="Tlde1_dom"/>
</dbReference>
<reference evidence="2 3" key="1">
    <citation type="submission" date="2024-07" db="EMBL/GenBank/DDBJ databases">
        <authorList>
            <person name="Dulla G.F.J."/>
            <person name="Delorm J.G."/>
        </authorList>
    </citation>
    <scope>NUCLEOTIDE SEQUENCE [LARGE SCALE GENOMIC DNA]</scope>
    <source>
        <strain evidence="2 3">JGD 233</strain>
    </source>
</reference>
<name>A0ABV3N5P0_9GAMM</name>
<evidence type="ECO:0000313" key="3">
    <source>
        <dbReference type="Proteomes" id="UP001554567"/>
    </source>
</evidence>
<dbReference type="RefSeq" id="WP_367168356.1">
    <property type="nucleotide sequence ID" value="NZ_JBFKZN010000011.1"/>
</dbReference>
<organism evidence="2 3">
    <name type="scientific">Erwinia papayae</name>
    <dbReference type="NCBI Taxonomy" id="206499"/>
    <lineage>
        <taxon>Bacteria</taxon>
        <taxon>Pseudomonadati</taxon>
        <taxon>Pseudomonadota</taxon>
        <taxon>Gammaproteobacteria</taxon>
        <taxon>Enterobacterales</taxon>
        <taxon>Erwiniaceae</taxon>
        <taxon>Erwinia</taxon>
    </lineage>
</organism>
<dbReference type="Proteomes" id="UP001554567">
    <property type="component" value="Unassembled WGS sequence"/>
</dbReference>